<protein>
    <recommendedName>
        <fullName evidence="2">DUF4476 domain-containing protein</fullName>
    </recommendedName>
</protein>
<accession>A0A2T3HNP2</accession>
<gene>
    <name evidence="3" type="ORF">C7T94_04630</name>
</gene>
<feature type="domain" description="DUF4476" evidence="2">
    <location>
        <begin position="141"/>
        <end position="230"/>
    </location>
</feature>
<evidence type="ECO:0000313" key="3">
    <source>
        <dbReference type="EMBL" id="PST84027.1"/>
    </source>
</evidence>
<dbReference type="Proteomes" id="UP000240912">
    <property type="component" value="Unassembled WGS sequence"/>
</dbReference>
<dbReference type="RefSeq" id="WP_107214039.1">
    <property type="nucleotide sequence ID" value="NZ_KZ686268.1"/>
</dbReference>
<keyword evidence="1" id="KW-0732">Signal</keyword>
<comment type="caution">
    <text evidence="3">The sequence shown here is derived from an EMBL/GenBank/DDBJ whole genome shotgun (WGS) entry which is preliminary data.</text>
</comment>
<name>A0A2T3HNP2_9SPHI</name>
<keyword evidence="4" id="KW-1185">Reference proteome</keyword>
<reference evidence="3 4" key="1">
    <citation type="submission" date="2018-03" db="EMBL/GenBank/DDBJ databases">
        <authorList>
            <person name="Keele B.F."/>
        </authorList>
    </citation>
    <scope>NUCLEOTIDE SEQUENCE [LARGE SCALE GENOMIC DNA]</scope>
    <source>
        <strain evidence="3 4">YL28-9</strain>
    </source>
</reference>
<proteinExistence type="predicted"/>
<dbReference type="InterPro" id="IPR028011">
    <property type="entry name" value="DUF4476"/>
</dbReference>
<sequence>MTARSFAALLSLMLLSVFASAQGRGSTSELFIEIKEPGVFTVIVDDERISSAKGRFRFFETASQVSLTVMRRDMPVLHRSLAIPRGTRMVATLLPDGQFLTEKQLYIFKNNRYVLDNWDGYTESGPLDPARPGRPGRGRGMSADDLELLTRSMANSGFDEDKRKVAEASLKNAWLSTSQLAQVLKTFSFSAERLKLIKFAYLRLTDPQNAHSLTSFLNFADERESLLNFLRTAPDENR</sequence>
<feature type="chain" id="PRO_5015420638" description="DUF4476 domain-containing protein" evidence="1">
    <location>
        <begin position="22"/>
        <end position="238"/>
    </location>
</feature>
<dbReference type="AlphaFoldDB" id="A0A2T3HNP2"/>
<organism evidence="3 4">
    <name type="scientific">Pedobacter yulinensis</name>
    <dbReference type="NCBI Taxonomy" id="2126353"/>
    <lineage>
        <taxon>Bacteria</taxon>
        <taxon>Pseudomonadati</taxon>
        <taxon>Bacteroidota</taxon>
        <taxon>Sphingobacteriia</taxon>
        <taxon>Sphingobacteriales</taxon>
        <taxon>Sphingobacteriaceae</taxon>
        <taxon>Pedobacter</taxon>
    </lineage>
</organism>
<dbReference type="Pfam" id="PF14771">
    <property type="entry name" value="DUF4476"/>
    <property type="match status" value="1"/>
</dbReference>
<evidence type="ECO:0000313" key="4">
    <source>
        <dbReference type="Proteomes" id="UP000240912"/>
    </source>
</evidence>
<evidence type="ECO:0000259" key="2">
    <source>
        <dbReference type="Pfam" id="PF14771"/>
    </source>
</evidence>
<feature type="signal peptide" evidence="1">
    <location>
        <begin position="1"/>
        <end position="21"/>
    </location>
</feature>
<evidence type="ECO:0000256" key="1">
    <source>
        <dbReference type="SAM" id="SignalP"/>
    </source>
</evidence>
<dbReference type="EMBL" id="PYLS01000004">
    <property type="protein sequence ID" value="PST84027.1"/>
    <property type="molecule type" value="Genomic_DNA"/>
</dbReference>
<dbReference type="OrthoDB" id="1033069at2"/>